<evidence type="ECO:0000313" key="1">
    <source>
        <dbReference type="EMBL" id="GMT09740.1"/>
    </source>
</evidence>
<organism evidence="1 2">
    <name type="scientific">Pristionchus fissidentatus</name>
    <dbReference type="NCBI Taxonomy" id="1538716"/>
    <lineage>
        <taxon>Eukaryota</taxon>
        <taxon>Metazoa</taxon>
        <taxon>Ecdysozoa</taxon>
        <taxon>Nematoda</taxon>
        <taxon>Chromadorea</taxon>
        <taxon>Rhabditida</taxon>
        <taxon>Rhabditina</taxon>
        <taxon>Diplogasteromorpha</taxon>
        <taxon>Diplogasteroidea</taxon>
        <taxon>Neodiplogasteridae</taxon>
        <taxon>Pristionchus</taxon>
    </lineage>
</organism>
<reference evidence="1" key="1">
    <citation type="submission" date="2023-10" db="EMBL/GenBank/DDBJ databases">
        <title>Genome assembly of Pristionchus species.</title>
        <authorList>
            <person name="Yoshida K."/>
            <person name="Sommer R.J."/>
        </authorList>
    </citation>
    <scope>NUCLEOTIDE SEQUENCE</scope>
    <source>
        <strain evidence="1">RS5133</strain>
    </source>
</reference>
<sequence>KEQAKSTQPTAANGLRLPNKQEVAMGSLAIGVAAYQEGGIGCGTVQTTAKLTGGWFGMIGGEMLGEWAGEAVGSVFPQAKPFVQVA</sequence>
<gene>
    <name evidence="1" type="ORF">PFISCL1PPCAC_1037</name>
</gene>
<feature type="non-terminal residue" evidence="1">
    <location>
        <position position="1"/>
    </location>
</feature>
<protein>
    <submittedName>
        <fullName evidence="1">Uncharacterized protein</fullName>
    </submittedName>
</protein>
<accession>A0AAV5URD9</accession>
<comment type="caution">
    <text evidence="1">The sequence shown here is derived from an EMBL/GenBank/DDBJ whole genome shotgun (WGS) entry which is preliminary data.</text>
</comment>
<dbReference type="AlphaFoldDB" id="A0AAV5URD9"/>
<proteinExistence type="predicted"/>
<evidence type="ECO:0000313" key="2">
    <source>
        <dbReference type="Proteomes" id="UP001432322"/>
    </source>
</evidence>
<name>A0AAV5URD9_9BILA</name>
<feature type="non-terminal residue" evidence="1">
    <location>
        <position position="86"/>
    </location>
</feature>
<dbReference type="Proteomes" id="UP001432322">
    <property type="component" value="Unassembled WGS sequence"/>
</dbReference>
<keyword evidence="2" id="KW-1185">Reference proteome</keyword>
<dbReference type="EMBL" id="BTSY01000001">
    <property type="protein sequence ID" value="GMT09740.1"/>
    <property type="molecule type" value="Genomic_DNA"/>
</dbReference>